<gene>
    <name evidence="2" type="ORF">LCGC14_2857560</name>
</gene>
<proteinExistence type="predicted"/>
<dbReference type="Pfam" id="PF08765">
    <property type="entry name" value="Mor"/>
    <property type="match status" value="1"/>
</dbReference>
<protein>
    <recommendedName>
        <fullName evidence="1">Mor transcription activator domain-containing protein</fullName>
    </recommendedName>
</protein>
<dbReference type="InterPro" id="IPR009057">
    <property type="entry name" value="Homeodomain-like_sf"/>
</dbReference>
<organism evidence="2">
    <name type="scientific">marine sediment metagenome</name>
    <dbReference type="NCBI Taxonomy" id="412755"/>
    <lineage>
        <taxon>unclassified sequences</taxon>
        <taxon>metagenomes</taxon>
        <taxon>ecological metagenomes</taxon>
    </lineage>
</organism>
<evidence type="ECO:0000259" key="1">
    <source>
        <dbReference type="Pfam" id="PF08765"/>
    </source>
</evidence>
<name>A0A0F8Y6T9_9ZZZZ</name>
<accession>A0A0F8Y6T9</accession>
<reference evidence="2" key="1">
    <citation type="journal article" date="2015" name="Nature">
        <title>Complex archaea that bridge the gap between prokaryotes and eukaryotes.</title>
        <authorList>
            <person name="Spang A."/>
            <person name="Saw J.H."/>
            <person name="Jorgensen S.L."/>
            <person name="Zaremba-Niedzwiedzka K."/>
            <person name="Martijn J."/>
            <person name="Lind A.E."/>
            <person name="van Eijk R."/>
            <person name="Schleper C."/>
            <person name="Guy L."/>
            <person name="Ettema T.J."/>
        </authorList>
    </citation>
    <scope>NUCLEOTIDE SEQUENCE</scope>
</reference>
<comment type="caution">
    <text evidence="2">The sequence shown here is derived from an EMBL/GenBank/DDBJ whole genome shotgun (WGS) entry which is preliminary data.</text>
</comment>
<sequence length="141" mass="15786">WSGDHLDTPPVRGGYQHMPWCEDALLPAVREAVIMEGRKPMTRNTDWHEGLSPDDLPGDLQIIAQECGMDVAVSLAEKLGGMKLYIPQPNVVTLERKKQFIRENYTTLSVREFILATGLSEATVRAIIKKAEQDARQTSLL</sequence>
<feature type="non-terminal residue" evidence="2">
    <location>
        <position position="1"/>
    </location>
</feature>
<dbReference type="SUPFAM" id="SSF46689">
    <property type="entry name" value="Homeodomain-like"/>
    <property type="match status" value="1"/>
</dbReference>
<dbReference type="InterPro" id="IPR014875">
    <property type="entry name" value="Mor_transcription_activator"/>
</dbReference>
<dbReference type="AlphaFoldDB" id="A0A0F8Y6T9"/>
<dbReference type="EMBL" id="LAZR01055144">
    <property type="protein sequence ID" value="KKK77043.1"/>
    <property type="molecule type" value="Genomic_DNA"/>
</dbReference>
<evidence type="ECO:0000313" key="2">
    <source>
        <dbReference type="EMBL" id="KKK77043.1"/>
    </source>
</evidence>
<feature type="domain" description="Mor transcription activator" evidence="1">
    <location>
        <begin position="63"/>
        <end position="136"/>
    </location>
</feature>